<evidence type="ECO:0008006" key="4">
    <source>
        <dbReference type="Google" id="ProtNLM"/>
    </source>
</evidence>
<dbReference type="AlphaFoldDB" id="A0A1Q9R6I9"/>
<name>A0A1Q9R6I9_PSEPU</name>
<accession>A0A1Q9R6I9</accession>
<dbReference type="OrthoDB" id="6895358at2"/>
<keyword evidence="1" id="KW-0732">Signal</keyword>
<gene>
    <name evidence="2" type="ORF">PSEMO_19590</name>
</gene>
<feature type="signal peptide" evidence="1">
    <location>
        <begin position="1"/>
        <end position="18"/>
    </location>
</feature>
<proteinExistence type="predicted"/>
<feature type="chain" id="PRO_5013317171" description="Peptidase C1A papain C-terminal domain-containing protein" evidence="1">
    <location>
        <begin position="19"/>
        <end position="364"/>
    </location>
</feature>
<dbReference type="RefSeq" id="WP_075802905.1">
    <property type="nucleotide sequence ID" value="NZ_MKZO01000014.1"/>
</dbReference>
<evidence type="ECO:0000313" key="3">
    <source>
        <dbReference type="Proteomes" id="UP000186736"/>
    </source>
</evidence>
<evidence type="ECO:0000256" key="1">
    <source>
        <dbReference type="SAM" id="SignalP"/>
    </source>
</evidence>
<comment type="caution">
    <text evidence="2">The sequence shown here is derived from an EMBL/GenBank/DDBJ whole genome shotgun (WGS) entry which is preliminary data.</text>
</comment>
<reference evidence="2 3" key="1">
    <citation type="submission" date="2016-10" db="EMBL/GenBank/DDBJ databases">
        <title>Genome Sequence of Pseudomonas putida GM4FR.</title>
        <authorList>
            <person name="Poehlein A."/>
            <person name="Wemheuer F."/>
            <person name="Hollensteiner J."/>
            <person name="Wemheuer B."/>
        </authorList>
    </citation>
    <scope>NUCLEOTIDE SEQUENCE [LARGE SCALE GENOMIC DNA]</scope>
    <source>
        <strain evidence="2 3">GM4FR</strain>
    </source>
</reference>
<dbReference type="EMBL" id="MKZO01000014">
    <property type="protein sequence ID" value="OLS63023.1"/>
    <property type="molecule type" value="Genomic_DNA"/>
</dbReference>
<dbReference type="Proteomes" id="UP000186736">
    <property type="component" value="Unassembled WGS sequence"/>
</dbReference>
<organism evidence="2 3">
    <name type="scientific">Pseudomonas putida</name>
    <name type="common">Arthrobacter siderocapsulatus</name>
    <dbReference type="NCBI Taxonomy" id="303"/>
    <lineage>
        <taxon>Bacteria</taxon>
        <taxon>Pseudomonadati</taxon>
        <taxon>Pseudomonadota</taxon>
        <taxon>Gammaproteobacteria</taxon>
        <taxon>Pseudomonadales</taxon>
        <taxon>Pseudomonadaceae</taxon>
        <taxon>Pseudomonas</taxon>
    </lineage>
</organism>
<evidence type="ECO:0000313" key="2">
    <source>
        <dbReference type="EMBL" id="OLS63023.1"/>
    </source>
</evidence>
<sequence>MNRLLPIILCLFPLLVHAKEEYVSVEVYYGEEWTVKESKVLDNMPAPTSQQGFGFCYGHSAATVFNYHNCQAYKENCSTLEPNRLVSPLGVAVWGQELPKNNDGHYSFSNPPELTEGGSSIGALFNTAVIRGSAPDQSCIDERAFLGDLYVEDGSITEASVASQRKLLGRLQSFYRKYKGQFATTADIPAPVMAELRQIVPGLDNPELAKGLNGKKFGEFFYRVVIPDRCKRVSNHALFETDMKLVEYPNGEKLPHTVKGTMAVIRKAIDGGSPLILEVQCAIKKVGAKGCRPEDAHSFVVYGYARLCLASGKCSDGLRLRGSAGEKADALDRVRWYDAEPLIDAAPKKGVILGWLIPRPKKAQ</sequence>
<protein>
    <recommendedName>
        <fullName evidence="4">Peptidase C1A papain C-terminal domain-containing protein</fullName>
    </recommendedName>
</protein>